<accession>A0A0C2W0T0</accession>
<evidence type="ECO:0000256" key="1">
    <source>
        <dbReference type="SAM" id="Phobius"/>
    </source>
</evidence>
<comment type="caution">
    <text evidence="2">The sequence shown here is derived from an EMBL/GenBank/DDBJ whole genome shotgun (WGS) entry which is preliminary data.</text>
</comment>
<keyword evidence="1" id="KW-0812">Transmembrane</keyword>
<gene>
    <name evidence="2" type="ORF">KP78_12560</name>
</gene>
<reference evidence="2 3" key="1">
    <citation type="submission" date="2015-01" db="EMBL/GenBank/DDBJ databases">
        <title>Genome sequencing of Jeotgalibacillus soli.</title>
        <authorList>
            <person name="Goh K.M."/>
            <person name="Chan K.-G."/>
            <person name="Yaakop A.S."/>
            <person name="Ee R."/>
            <person name="Gan H.M."/>
            <person name="Chan C.S."/>
        </authorList>
    </citation>
    <scope>NUCLEOTIDE SEQUENCE [LARGE SCALE GENOMIC DNA]</scope>
    <source>
        <strain evidence="2 3">P9</strain>
    </source>
</reference>
<keyword evidence="1" id="KW-0472">Membrane</keyword>
<proteinExistence type="predicted"/>
<dbReference type="Proteomes" id="UP000031938">
    <property type="component" value="Unassembled WGS sequence"/>
</dbReference>
<dbReference type="PATRIC" id="fig|889306.3.peg.1266"/>
<evidence type="ECO:0000313" key="3">
    <source>
        <dbReference type="Proteomes" id="UP000031938"/>
    </source>
</evidence>
<keyword evidence="3" id="KW-1185">Reference proteome</keyword>
<organism evidence="2 3">
    <name type="scientific">Jeotgalibacillus soli</name>
    <dbReference type="NCBI Taxonomy" id="889306"/>
    <lineage>
        <taxon>Bacteria</taxon>
        <taxon>Bacillati</taxon>
        <taxon>Bacillota</taxon>
        <taxon>Bacilli</taxon>
        <taxon>Bacillales</taxon>
        <taxon>Caryophanaceae</taxon>
        <taxon>Jeotgalibacillus</taxon>
    </lineage>
</organism>
<dbReference type="AlphaFoldDB" id="A0A0C2W0T0"/>
<sequence length="37" mass="4652">MERIFMYKPESIKKRKWRRLLLFTIFGILFGFVKRVC</sequence>
<dbReference type="EMBL" id="JXRP01000009">
    <property type="protein sequence ID" value="KIL49788.1"/>
    <property type="molecule type" value="Genomic_DNA"/>
</dbReference>
<protein>
    <submittedName>
        <fullName evidence="2">Uncharacterized protein</fullName>
    </submittedName>
</protein>
<name>A0A0C2W0T0_9BACL</name>
<evidence type="ECO:0000313" key="2">
    <source>
        <dbReference type="EMBL" id="KIL49788.1"/>
    </source>
</evidence>
<feature type="transmembrane region" description="Helical" evidence="1">
    <location>
        <begin position="20"/>
        <end position="36"/>
    </location>
</feature>
<keyword evidence="1" id="KW-1133">Transmembrane helix</keyword>